<name>A0A835MT79_9ROSI</name>
<dbReference type="Proteomes" id="UP000657918">
    <property type="component" value="Chromosome 11"/>
</dbReference>
<dbReference type="AlphaFoldDB" id="A0A835MT79"/>
<dbReference type="EMBL" id="JADGMS010000011">
    <property type="protein sequence ID" value="KAF9672591.1"/>
    <property type="molecule type" value="Genomic_DNA"/>
</dbReference>
<accession>A0A835MT79</accession>
<proteinExistence type="predicted"/>
<sequence length="91" mass="10678">MEMTSSIKKCHKILVWSKIVGLIKTFCFRALVRARNTRVEDYMRMQLYAKLPKASKTIEVIVREIELLKMMKEEESAARMEGAMKHDVMKV</sequence>
<evidence type="ECO:0000313" key="2">
    <source>
        <dbReference type="Proteomes" id="UP000657918"/>
    </source>
</evidence>
<organism evidence="1 2">
    <name type="scientific">Salix dunnii</name>
    <dbReference type="NCBI Taxonomy" id="1413687"/>
    <lineage>
        <taxon>Eukaryota</taxon>
        <taxon>Viridiplantae</taxon>
        <taxon>Streptophyta</taxon>
        <taxon>Embryophyta</taxon>
        <taxon>Tracheophyta</taxon>
        <taxon>Spermatophyta</taxon>
        <taxon>Magnoliopsida</taxon>
        <taxon>eudicotyledons</taxon>
        <taxon>Gunneridae</taxon>
        <taxon>Pentapetalae</taxon>
        <taxon>rosids</taxon>
        <taxon>fabids</taxon>
        <taxon>Malpighiales</taxon>
        <taxon>Salicaceae</taxon>
        <taxon>Saliceae</taxon>
        <taxon>Salix</taxon>
    </lineage>
</organism>
<evidence type="ECO:0000313" key="1">
    <source>
        <dbReference type="EMBL" id="KAF9672591.1"/>
    </source>
</evidence>
<reference evidence="1 2" key="1">
    <citation type="submission" date="2020-10" db="EMBL/GenBank/DDBJ databases">
        <title>Plant Genome Project.</title>
        <authorList>
            <person name="Zhang R.-G."/>
        </authorList>
    </citation>
    <scope>NUCLEOTIDE SEQUENCE [LARGE SCALE GENOMIC DNA]</scope>
    <source>
        <strain evidence="1">FAFU-HL-1</strain>
        <tissue evidence="1">Leaf</tissue>
    </source>
</reference>
<protein>
    <submittedName>
        <fullName evidence="1">Uncharacterized protein</fullName>
    </submittedName>
</protein>
<comment type="caution">
    <text evidence="1">The sequence shown here is derived from an EMBL/GenBank/DDBJ whole genome shotgun (WGS) entry which is preliminary data.</text>
</comment>
<keyword evidence="2" id="KW-1185">Reference proteome</keyword>
<gene>
    <name evidence="1" type="ORF">SADUNF_Sadunf11G0058100</name>
</gene>